<sequence>MQSCFGWMDLKRINQDAKQSRPRQQPGLGRGNLREPNSSSGTPSKEGGAGAGRGRVLEKDKASFLQELQLFHGRNGMRGRNVDSHRLYWVVVARDWWLKVNSREDQGEIIEETALPKRCVNNEIALKKINFRFLDKYEKVYFYGEENDPTKRRTKKSYIIGGGQRRCCTRCRRFTTPPQLFIPHYWKVEDMAVSFYIEDFTAAETLQRMDRTIGLPDGRKMIVIVRNGSPQCTVNEQLKERMKLAMVKRYNPATKALNLEKFHADPDLADIHSAQ</sequence>
<keyword evidence="2" id="KW-0804">Transcription</keyword>
<feature type="region of interest" description="Disordered" evidence="4">
    <location>
        <begin position="13"/>
        <end position="53"/>
    </location>
</feature>
<dbReference type="InterPro" id="IPR036431">
    <property type="entry name" value="ARID_dom_sf"/>
</dbReference>
<dbReference type="PANTHER" id="PTHR22970:SF14">
    <property type="entry name" value="AT-RICH INTERACTIVE DOMAIN-CONTAINING PROTEIN 2"/>
    <property type="match status" value="1"/>
</dbReference>
<dbReference type="OrthoDB" id="338531at2759"/>
<evidence type="ECO:0000313" key="7">
    <source>
        <dbReference type="EnsemblMetazoa" id="CPIJ019747-PA"/>
    </source>
</evidence>
<dbReference type="InterPro" id="IPR052406">
    <property type="entry name" value="Chromatin_Remodeling_Comp"/>
</dbReference>
<proteinExistence type="predicted"/>
<dbReference type="PANTHER" id="PTHR22970">
    <property type="entry name" value="AT-RICH INTERACTIVE DOMAIN-CONTAINING PROTEIN 2"/>
    <property type="match status" value="1"/>
</dbReference>
<organism>
    <name type="scientific">Culex quinquefasciatus</name>
    <name type="common">Southern house mosquito</name>
    <name type="synonym">Culex pungens</name>
    <dbReference type="NCBI Taxonomy" id="7176"/>
    <lineage>
        <taxon>Eukaryota</taxon>
        <taxon>Metazoa</taxon>
        <taxon>Ecdysozoa</taxon>
        <taxon>Arthropoda</taxon>
        <taxon>Hexapoda</taxon>
        <taxon>Insecta</taxon>
        <taxon>Pterygota</taxon>
        <taxon>Neoptera</taxon>
        <taxon>Endopterygota</taxon>
        <taxon>Diptera</taxon>
        <taxon>Nematocera</taxon>
        <taxon>Culicoidea</taxon>
        <taxon>Culicidae</taxon>
        <taxon>Culicinae</taxon>
        <taxon>Culicini</taxon>
        <taxon>Culex</taxon>
        <taxon>Culex</taxon>
    </lineage>
</organism>
<dbReference type="Gene3D" id="1.10.150.60">
    <property type="entry name" value="ARID DNA-binding domain"/>
    <property type="match status" value="1"/>
</dbReference>
<evidence type="ECO:0000256" key="3">
    <source>
        <dbReference type="ARBA" id="ARBA00023242"/>
    </source>
</evidence>
<dbReference type="GO" id="GO:0005737">
    <property type="term" value="C:cytoplasm"/>
    <property type="evidence" value="ECO:0007669"/>
    <property type="project" value="InterPro"/>
</dbReference>
<dbReference type="eggNOG" id="KOG3763">
    <property type="taxonomic scope" value="Eukaryota"/>
</dbReference>
<keyword evidence="8" id="KW-1185">Reference proteome</keyword>
<dbReference type="EMBL" id="DS233651">
    <property type="protein sequence ID" value="EDS30934.1"/>
    <property type="molecule type" value="Genomic_DNA"/>
</dbReference>
<reference evidence="6" key="1">
    <citation type="submission" date="2007-03" db="EMBL/GenBank/DDBJ databases">
        <title>Annotation of Culex pipiens quinquefasciatus.</title>
        <authorList>
            <consortium name="The Broad Institute Genome Sequencing Platform"/>
            <person name="Atkinson P.W."/>
            <person name="Hemingway J."/>
            <person name="Christensen B.M."/>
            <person name="Higgs S."/>
            <person name="Kodira C."/>
            <person name="Hannick L."/>
            <person name="Megy K."/>
            <person name="O'Leary S."/>
            <person name="Pearson M."/>
            <person name="Haas B.J."/>
            <person name="Mauceli E."/>
            <person name="Wortman J.R."/>
            <person name="Lee N.H."/>
            <person name="Guigo R."/>
            <person name="Stanke M."/>
            <person name="Alvarado L."/>
            <person name="Amedeo P."/>
            <person name="Antoine C.H."/>
            <person name="Arensburger P."/>
            <person name="Bidwell S.L."/>
            <person name="Crawford M."/>
            <person name="Camaro F."/>
            <person name="Devon K."/>
            <person name="Engels R."/>
            <person name="Hammond M."/>
            <person name="Howarth C."/>
            <person name="Koehrsen M."/>
            <person name="Lawson D."/>
            <person name="Montgomery P."/>
            <person name="Nene V."/>
            <person name="Nusbaum C."/>
            <person name="Puiu D."/>
            <person name="Romero-Severson J."/>
            <person name="Severson D.W."/>
            <person name="Shumway M."/>
            <person name="Sisk P."/>
            <person name="Stolte C."/>
            <person name="Zeng Q."/>
            <person name="Eisenstadt E."/>
            <person name="Fraser-Liggett C."/>
            <person name="Strausberg R."/>
            <person name="Galagan J."/>
            <person name="Birren B."/>
            <person name="Collins F.H."/>
        </authorList>
    </citation>
    <scope>NUCLEOTIDE SEQUENCE [LARGE SCALE GENOMIC DNA]</scope>
    <source>
        <strain evidence="6">JHB</strain>
    </source>
</reference>
<dbReference type="Gene3D" id="3.30.70.330">
    <property type="match status" value="1"/>
</dbReference>
<dbReference type="InterPro" id="IPR015245">
    <property type="entry name" value="Tap_RNA-bd"/>
</dbReference>
<evidence type="ECO:0000259" key="5">
    <source>
        <dbReference type="Pfam" id="PF09162"/>
    </source>
</evidence>
<dbReference type="SUPFAM" id="SSF46774">
    <property type="entry name" value="ARID-like"/>
    <property type="match status" value="1"/>
</dbReference>
<dbReference type="Pfam" id="PF09162">
    <property type="entry name" value="Tap-RNA_bind"/>
    <property type="match status" value="1"/>
</dbReference>
<dbReference type="Proteomes" id="UP000002320">
    <property type="component" value="Unassembled WGS sequence"/>
</dbReference>
<reference evidence="7" key="2">
    <citation type="submission" date="2020-05" db="UniProtKB">
        <authorList>
            <consortium name="EnsemblMetazoa"/>
        </authorList>
    </citation>
    <scope>IDENTIFICATION</scope>
    <source>
        <strain evidence="7">JHB</strain>
    </source>
</reference>
<dbReference type="GO" id="GO:0003677">
    <property type="term" value="F:DNA binding"/>
    <property type="evidence" value="ECO:0007669"/>
    <property type="project" value="InterPro"/>
</dbReference>
<dbReference type="InterPro" id="IPR012677">
    <property type="entry name" value="Nucleotide-bd_a/b_plait_sf"/>
</dbReference>
<gene>
    <name evidence="7" type="primary">6053969</name>
    <name evidence="6" type="ORF">CpipJ_CPIJ019747</name>
</gene>
<keyword evidence="1" id="KW-0805">Transcription regulation</keyword>
<dbReference type="AlphaFoldDB" id="B0XJY9"/>
<dbReference type="VEuPathDB" id="VectorBase:CQUJHB017856"/>
<dbReference type="eggNOG" id="KOG2312">
    <property type="taxonomic scope" value="Eukaryota"/>
</dbReference>
<dbReference type="VEuPathDB" id="VectorBase:CPIJ019747"/>
<evidence type="ECO:0000313" key="8">
    <source>
        <dbReference type="Proteomes" id="UP000002320"/>
    </source>
</evidence>
<feature type="domain" description="Nuclear RNA export factor Tap RNA-binding" evidence="5">
    <location>
        <begin position="180"/>
        <end position="230"/>
    </location>
</feature>
<dbReference type="GO" id="GO:0006406">
    <property type="term" value="P:mRNA export from nucleus"/>
    <property type="evidence" value="ECO:0007669"/>
    <property type="project" value="InterPro"/>
</dbReference>
<dbReference type="GO" id="GO:0003723">
    <property type="term" value="F:RNA binding"/>
    <property type="evidence" value="ECO:0007669"/>
    <property type="project" value="InterPro"/>
</dbReference>
<protein>
    <recommendedName>
        <fullName evidence="5">Nuclear RNA export factor Tap RNA-binding domain-containing protein</fullName>
    </recommendedName>
</protein>
<keyword evidence="3" id="KW-0539">Nucleus</keyword>
<dbReference type="SUPFAM" id="SSF54928">
    <property type="entry name" value="RNA-binding domain, RBD"/>
    <property type="match status" value="1"/>
</dbReference>
<dbReference type="HOGENOM" id="CLU_1012843_0_0_1"/>
<dbReference type="KEGG" id="cqu:CpipJ_CPIJ019747"/>
<evidence type="ECO:0000256" key="4">
    <source>
        <dbReference type="SAM" id="MobiDB-lite"/>
    </source>
</evidence>
<name>B0XJY9_CULQU</name>
<evidence type="ECO:0000313" key="6">
    <source>
        <dbReference type="EMBL" id="EDS30934.1"/>
    </source>
</evidence>
<dbReference type="InParanoid" id="B0XJY9"/>
<dbReference type="STRING" id="7176.B0XJY9"/>
<evidence type="ECO:0000256" key="2">
    <source>
        <dbReference type="ARBA" id="ARBA00023163"/>
    </source>
</evidence>
<evidence type="ECO:0000256" key="1">
    <source>
        <dbReference type="ARBA" id="ARBA00023015"/>
    </source>
</evidence>
<dbReference type="VEuPathDB" id="VectorBase:CQUJHB000391"/>
<accession>B0XJY9</accession>
<dbReference type="EnsemblMetazoa" id="CPIJ019747-RA">
    <property type="protein sequence ID" value="CPIJ019747-PA"/>
    <property type="gene ID" value="CPIJ019747"/>
</dbReference>
<dbReference type="InterPro" id="IPR035979">
    <property type="entry name" value="RBD_domain_sf"/>
</dbReference>